<reference evidence="1" key="1">
    <citation type="submission" date="2018-05" db="EMBL/GenBank/DDBJ databases">
        <authorList>
            <person name="Lanie J.A."/>
            <person name="Ng W.-L."/>
            <person name="Kazmierczak K.M."/>
            <person name="Andrzejewski T.M."/>
            <person name="Davidsen T.M."/>
            <person name="Wayne K.J."/>
            <person name="Tettelin H."/>
            <person name="Glass J.I."/>
            <person name="Rusch D."/>
            <person name="Podicherti R."/>
            <person name="Tsui H.-C.T."/>
            <person name="Winkler M.E."/>
        </authorList>
    </citation>
    <scope>NUCLEOTIDE SEQUENCE</scope>
</reference>
<dbReference type="EMBL" id="UINC01148578">
    <property type="protein sequence ID" value="SVD40549.1"/>
    <property type="molecule type" value="Genomic_DNA"/>
</dbReference>
<gene>
    <name evidence="1" type="ORF">METZ01_LOCUS393403</name>
</gene>
<protein>
    <recommendedName>
        <fullName evidence="2">Lysine biosynthesis protein LysW</fullName>
    </recommendedName>
</protein>
<accession>A0A382V232</accession>
<dbReference type="InterPro" id="IPR005906">
    <property type="entry name" value="LysW"/>
</dbReference>
<dbReference type="Gene3D" id="2.20.28.160">
    <property type="match status" value="1"/>
</dbReference>
<evidence type="ECO:0000313" key="1">
    <source>
        <dbReference type="EMBL" id="SVD40549.1"/>
    </source>
</evidence>
<dbReference type="AlphaFoldDB" id="A0A382V232"/>
<organism evidence="1">
    <name type="scientific">marine metagenome</name>
    <dbReference type="NCBI Taxonomy" id="408172"/>
    <lineage>
        <taxon>unclassified sequences</taxon>
        <taxon>metagenomes</taxon>
        <taxon>ecological metagenomes</taxon>
    </lineage>
</organism>
<dbReference type="Pfam" id="PF21344">
    <property type="entry name" value="Zn_ribbon_LysW"/>
    <property type="match status" value="1"/>
</dbReference>
<proteinExistence type="predicted"/>
<name>A0A382V232_9ZZZZ</name>
<sequence length="67" mass="7025">MATCAGCSADMDVDEFDVECGDQLSCPECGSNLEVIGLVPIELDLASEGEETIKIESGSYGGKDDFD</sequence>
<evidence type="ECO:0008006" key="2">
    <source>
        <dbReference type="Google" id="ProtNLM"/>
    </source>
</evidence>